<proteinExistence type="inferred from homology"/>
<evidence type="ECO:0000256" key="2">
    <source>
        <dbReference type="ARBA" id="ARBA00023136"/>
    </source>
</evidence>
<feature type="transmembrane region" description="Helical" evidence="4">
    <location>
        <begin position="448"/>
        <end position="467"/>
    </location>
</feature>
<dbReference type="Proteomes" id="UP000247459">
    <property type="component" value="Unassembled WGS sequence"/>
</dbReference>
<evidence type="ECO:0000256" key="3">
    <source>
        <dbReference type="SAM" id="MobiDB-lite"/>
    </source>
</evidence>
<dbReference type="PIRSF" id="PIRSF005690">
    <property type="entry name" value="GerBA"/>
    <property type="match status" value="1"/>
</dbReference>
<dbReference type="GO" id="GO:0016020">
    <property type="term" value="C:membrane"/>
    <property type="evidence" value="ECO:0007669"/>
    <property type="project" value="InterPro"/>
</dbReference>
<feature type="transmembrane region" description="Helical" evidence="4">
    <location>
        <begin position="316"/>
        <end position="339"/>
    </location>
</feature>
<dbReference type="PANTHER" id="PTHR22550">
    <property type="entry name" value="SPORE GERMINATION PROTEIN"/>
    <property type="match status" value="1"/>
</dbReference>
<dbReference type="AlphaFoldDB" id="A0A2W0CJ74"/>
<dbReference type="EMBL" id="PRLG01000003">
    <property type="protein sequence ID" value="PYY30939.1"/>
    <property type="molecule type" value="Genomic_DNA"/>
</dbReference>
<organism evidence="5 6">
    <name type="scientific">Paenibacillus illinoisensis</name>
    <dbReference type="NCBI Taxonomy" id="59845"/>
    <lineage>
        <taxon>Bacteria</taxon>
        <taxon>Bacillati</taxon>
        <taxon>Bacillota</taxon>
        <taxon>Bacilli</taxon>
        <taxon>Bacillales</taxon>
        <taxon>Paenibacillaceae</taxon>
        <taxon>Paenibacillus</taxon>
    </lineage>
</organism>
<dbReference type="GO" id="GO:0009847">
    <property type="term" value="P:spore germination"/>
    <property type="evidence" value="ECO:0007669"/>
    <property type="project" value="InterPro"/>
</dbReference>
<protein>
    <submittedName>
        <fullName evidence="5">Spore germination protein KA</fullName>
    </submittedName>
</protein>
<dbReference type="InterPro" id="IPR004995">
    <property type="entry name" value="Spore_Ger"/>
</dbReference>
<evidence type="ECO:0000313" key="5">
    <source>
        <dbReference type="EMBL" id="PYY30939.1"/>
    </source>
</evidence>
<feature type="region of interest" description="Disordered" evidence="3">
    <location>
        <begin position="556"/>
        <end position="575"/>
    </location>
</feature>
<keyword evidence="4" id="KW-0812">Transmembrane</keyword>
<accession>A0A2W0CJ74</accession>
<dbReference type="InterPro" id="IPR050768">
    <property type="entry name" value="UPF0353/GerABKA_families"/>
</dbReference>
<keyword evidence="4" id="KW-1133">Transmembrane helix</keyword>
<gene>
    <name evidence="5" type="primary">gerKA</name>
    <name evidence="5" type="ORF">PIL02S_00486</name>
</gene>
<sequence length="575" mass="63572">MSSHLKKLVPEVGIANKCKKRKAYYQLTAKQRGLCFVTQKLTNWLFKQGSRSNKNIHDFGQFNSKNTPESSKPLSRSLKDNLTILKQRMGHSTDFILRSWNDEQGDAALAASYIDGLIDQQLLTKLLEDLTEAIRNGSLPNQSAETWLVDYAPIGNITPLNDEEELVNAILDGQVTVIVEGSSKAFATSISGGAKRAVEEPTSQTVVRGPKEGFTEDISTNIALLRRRIKSTDLSIDSRSIGEYTQTKISVAYIKGIADPNVVREISKRLDSIKTDSILESGYIEEYIQDGVWSRFPTMLNTERPDAVAGGLLEGLVAIFVDGTPFVLVAPVTFFRFIASSEDYYQRYDLATFLRFIRTASFFLALLLPSIFIATTTFHQEMLPTTLLITLAAQRENTPLPALLEAIVMELTFEVIREAGIRMPRAIGPAISIVGALVLGQAAVQAGLVSAAMVIVVSFTAICNFVLPSINMAAAIRLLRFALMLLAGTFGLYGVLAGLIPILVRLVSLDSFGVPYMMPLAPFNKSNMKDLFVRVPWWKMKKRPVMIGDSNLMRQSTRQESFAEQAGEHDRDPMA</sequence>
<name>A0A2W0CJ74_9BACL</name>
<dbReference type="PANTHER" id="PTHR22550:SF5">
    <property type="entry name" value="LEUCINE ZIPPER PROTEIN 4"/>
    <property type="match status" value="1"/>
</dbReference>
<evidence type="ECO:0000256" key="1">
    <source>
        <dbReference type="ARBA" id="ARBA00005278"/>
    </source>
</evidence>
<keyword evidence="2 4" id="KW-0472">Membrane</keyword>
<dbReference type="Pfam" id="PF03323">
    <property type="entry name" value="GerA"/>
    <property type="match status" value="1"/>
</dbReference>
<feature type="compositionally biased region" description="Basic and acidic residues" evidence="3">
    <location>
        <begin position="566"/>
        <end position="575"/>
    </location>
</feature>
<feature type="transmembrane region" description="Helical" evidence="4">
    <location>
        <begin position="479"/>
        <end position="504"/>
    </location>
</feature>
<comment type="caution">
    <text evidence="5">The sequence shown here is derived from an EMBL/GenBank/DDBJ whole genome shotgun (WGS) entry which is preliminary data.</text>
</comment>
<reference evidence="5 6" key="1">
    <citation type="submission" date="2018-01" db="EMBL/GenBank/DDBJ databases">
        <title>Genome sequence of the PGP bacterium Paenibacillus illinoisensis E3.</title>
        <authorList>
            <person name="Rolli E."/>
            <person name="Marasco R."/>
            <person name="Bessem C."/>
            <person name="Michoud G."/>
            <person name="Gaiarsa S."/>
            <person name="Borin S."/>
            <person name="Daffonchio D."/>
        </authorList>
    </citation>
    <scope>NUCLEOTIDE SEQUENCE [LARGE SCALE GENOMIC DNA]</scope>
    <source>
        <strain evidence="5 6">E3</strain>
    </source>
</reference>
<comment type="similarity">
    <text evidence="1">Belongs to the GerABKA family.</text>
</comment>
<evidence type="ECO:0000313" key="6">
    <source>
        <dbReference type="Proteomes" id="UP000247459"/>
    </source>
</evidence>
<evidence type="ECO:0000256" key="4">
    <source>
        <dbReference type="SAM" id="Phobius"/>
    </source>
</evidence>
<feature type="transmembrane region" description="Helical" evidence="4">
    <location>
        <begin position="360"/>
        <end position="378"/>
    </location>
</feature>